<dbReference type="GeneID" id="83176603"/>
<sequence>MTAGSLELVGIDGGGARGVTLLEFMAQLQKLLGNCQIYSMIDLAVGTSFVFEALARRCFSRSKSISGRIKSMLHYVTTDAMYDESFLEESLQEILKDCKLFRYIPGIISGTKVALTATSTGNKRSIFTNYNRASLPII</sequence>
<comment type="caution">
    <text evidence="1">The sequence shown here is derived from an EMBL/GenBank/DDBJ whole genome shotgun (WGS) entry which is preliminary data.</text>
</comment>
<evidence type="ECO:0000313" key="2">
    <source>
        <dbReference type="Proteomes" id="UP001150904"/>
    </source>
</evidence>
<dbReference type="Gene3D" id="3.40.1090.10">
    <property type="entry name" value="Cytosolic phospholipase A2 catalytic domain"/>
    <property type="match status" value="1"/>
</dbReference>
<dbReference type="InterPro" id="IPR016035">
    <property type="entry name" value="Acyl_Trfase/lysoPLipase"/>
</dbReference>
<dbReference type="SUPFAM" id="SSF52151">
    <property type="entry name" value="FabD/lysophospholipase-like"/>
    <property type="match status" value="1"/>
</dbReference>
<protein>
    <recommendedName>
        <fullName evidence="3">PNPLA domain-containing protein</fullName>
    </recommendedName>
</protein>
<name>A0A9W9N9M4_9EURO</name>
<keyword evidence="2" id="KW-1185">Reference proteome</keyword>
<proteinExistence type="predicted"/>
<evidence type="ECO:0000313" key="1">
    <source>
        <dbReference type="EMBL" id="KAJ5215833.1"/>
    </source>
</evidence>
<dbReference type="RefSeq" id="XP_058311646.1">
    <property type="nucleotide sequence ID" value="XM_058449302.1"/>
</dbReference>
<dbReference type="AlphaFoldDB" id="A0A9W9N9M4"/>
<organism evidence="1 2">
    <name type="scientific">Penicillium cinerascens</name>
    <dbReference type="NCBI Taxonomy" id="70096"/>
    <lineage>
        <taxon>Eukaryota</taxon>
        <taxon>Fungi</taxon>
        <taxon>Dikarya</taxon>
        <taxon>Ascomycota</taxon>
        <taxon>Pezizomycotina</taxon>
        <taxon>Eurotiomycetes</taxon>
        <taxon>Eurotiomycetidae</taxon>
        <taxon>Eurotiales</taxon>
        <taxon>Aspergillaceae</taxon>
        <taxon>Penicillium</taxon>
    </lineage>
</organism>
<dbReference type="OrthoDB" id="194358at2759"/>
<dbReference type="EMBL" id="JAPQKR010000005">
    <property type="protein sequence ID" value="KAJ5215833.1"/>
    <property type="molecule type" value="Genomic_DNA"/>
</dbReference>
<reference evidence="1" key="1">
    <citation type="submission" date="2022-12" db="EMBL/GenBank/DDBJ databases">
        <authorList>
            <person name="Petersen C."/>
        </authorList>
    </citation>
    <scope>NUCLEOTIDE SEQUENCE</scope>
    <source>
        <strain evidence="1">IBT 15544</strain>
    </source>
</reference>
<evidence type="ECO:0008006" key="3">
    <source>
        <dbReference type="Google" id="ProtNLM"/>
    </source>
</evidence>
<dbReference type="Proteomes" id="UP001150904">
    <property type="component" value="Unassembled WGS sequence"/>
</dbReference>
<gene>
    <name evidence="1" type="ORF">N7498_002240</name>
</gene>
<reference evidence="1" key="2">
    <citation type="journal article" date="2023" name="IMA Fungus">
        <title>Comparative genomic study of the Penicillium genus elucidates a diverse pangenome and 15 lateral gene transfer events.</title>
        <authorList>
            <person name="Petersen C."/>
            <person name="Sorensen T."/>
            <person name="Nielsen M.R."/>
            <person name="Sondergaard T.E."/>
            <person name="Sorensen J.L."/>
            <person name="Fitzpatrick D.A."/>
            <person name="Frisvad J.C."/>
            <person name="Nielsen K.L."/>
        </authorList>
    </citation>
    <scope>NUCLEOTIDE SEQUENCE</scope>
    <source>
        <strain evidence="1">IBT 15544</strain>
    </source>
</reference>
<accession>A0A9W9N9M4</accession>